<evidence type="ECO:0000313" key="3">
    <source>
        <dbReference type="Proteomes" id="UP000029925"/>
    </source>
</evidence>
<sequence length="131" mass="14765">MKIAISCLSPLVQSSLEYFLKDSVTSEAECDFIITDDENRRDTKPLCLVLDEAYSHIRKPFNTQSLNEDLAAFYEKLTYSHKNTESSSLHTMNNALSQSANITDLESRIRTLCDESAKALADNIIALLKTR</sequence>
<organism evidence="1 4">
    <name type="scientific">Helicobacter typhlonius</name>
    <dbReference type="NCBI Taxonomy" id="76936"/>
    <lineage>
        <taxon>Bacteria</taxon>
        <taxon>Pseudomonadati</taxon>
        <taxon>Campylobacterota</taxon>
        <taxon>Epsilonproteobacteria</taxon>
        <taxon>Campylobacterales</taxon>
        <taxon>Helicobacteraceae</taxon>
        <taxon>Helicobacter</taxon>
    </lineage>
</organism>
<evidence type="ECO:0000313" key="4">
    <source>
        <dbReference type="Proteomes" id="UP000064525"/>
    </source>
</evidence>
<evidence type="ECO:0000313" key="1">
    <source>
        <dbReference type="EMBL" id="CUU39303.1"/>
    </source>
</evidence>
<gene>
    <name evidence="1" type="ORF">BN2458_PEG0417</name>
    <name evidence="2" type="ORF">LS75_001115</name>
</gene>
<evidence type="ECO:0000313" key="2">
    <source>
        <dbReference type="EMBL" id="TLD79569.1"/>
    </source>
</evidence>
<dbReference type="KEGG" id="hty:BN2458_PEG0417"/>
<accession>A0A0S4PUG5</accession>
<reference evidence="2 3" key="1">
    <citation type="journal article" date="2014" name="Genome Announc.">
        <title>Draft genome sequences of eight enterohepatic helicobacter species isolated from both laboratory and wild rodents.</title>
        <authorList>
            <person name="Sheh A."/>
            <person name="Shen Z."/>
            <person name="Fox J.G."/>
        </authorList>
    </citation>
    <scope>NUCLEOTIDE SEQUENCE [LARGE SCALE GENOMIC DNA]</scope>
    <source>
        <strain evidence="2 3">MIT 98-6810</strain>
    </source>
</reference>
<reference evidence="1" key="2">
    <citation type="submission" date="2015-11" db="EMBL/GenBank/DDBJ databases">
        <authorList>
            <person name="Zhang Y."/>
            <person name="Guo Z."/>
        </authorList>
    </citation>
    <scope>NUCLEOTIDE SEQUENCE</scope>
    <source>
        <strain evidence="1">1</strain>
    </source>
</reference>
<dbReference type="EMBL" id="JRPF02000001">
    <property type="protein sequence ID" value="TLD79569.1"/>
    <property type="molecule type" value="Genomic_DNA"/>
</dbReference>
<name>A0A0S4PUG5_9HELI</name>
<dbReference type="GeneID" id="78152224"/>
<keyword evidence="3" id="KW-1185">Reference proteome</keyword>
<dbReference type="PATRIC" id="fig|76936.10.peg.406"/>
<proteinExistence type="predicted"/>
<dbReference type="OrthoDB" id="5361883at2"/>
<dbReference type="Proteomes" id="UP000064525">
    <property type="component" value="Chromosome I"/>
</dbReference>
<dbReference type="Proteomes" id="UP000029925">
    <property type="component" value="Unassembled WGS sequence"/>
</dbReference>
<dbReference type="STRING" id="76936.BN2458_PEG0417"/>
<dbReference type="EMBL" id="LN907858">
    <property type="protein sequence ID" value="CUU39303.1"/>
    <property type="molecule type" value="Genomic_DNA"/>
</dbReference>
<dbReference type="RefSeq" id="WP_081951440.1">
    <property type="nucleotide sequence ID" value="NZ_CAJTQN010000006.1"/>
</dbReference>
<dbReference type="AlphaFoldDB" id="A0A0S4PUG5"/>
<protein>
    <submittedName>
        <fullName evidence="1">JHP0747 family</fullName>
    </submittedName>
</protein>
<reference evidence="4" key="3">
    <citation type="submission" date="2015-11" db="EMBL/GenBank/DDBJ databases">
        <authorList>
            <person name="Anvar S.Y."/>
        </authorList>
    </citation>
    <scope>NUCLEOTIDE SEQUENCE [LARGE SCALE GENOMIC DNA]</scope>
</reference>